<name>A0AAW5HT79_9CORY</name>
<organism evidence="2 3">
    <name type="scientific">Corynebacterium lipophilum</name>
    <dbReference type="NCBI Taxonomy" id="2804918"/>
    <lineage>
        <taxon>Bacteria</taxon>
        <taxon>Bacillati</taxon>
        <taxon>Actinomycetota</taxon>
        <taxon>Actinomycetes</taxon>
        <taxon>Mycobacteriales</taxon>
        <taxon>Corynebacteriaceae</taxon>
        <taxon>Corynebacterium</taxon>
    </lineage>
</organism>
<comment type="caution">
    <text evidence="2">The sequence shown here is derived from an EMBL/GenBank/DDBJ whole genome shotgun (WGS) entry which is preliminary data.</text>
</comment>
<proteinExistence type="predicted"/>
<accession>A0AAW5HT79</accession>
<dbReference type="RefSeq" id="WP_252931381.1">
    <property type="nucleotide sequence ID" value="NZ_JAEUWV010000007.1"/>
</dbReference>
<dbReference type="EMBL" id="JAEUWV010000007">
    <property type="protein sequence ID" value="MCO6394600.1"/>
    <property type="molecule type" value="Genomic_DNA"/>
</dbReference>
<reference evidence="2 3" key="1">
    <citation type="submission" date="2021-01" db="EMBL/GenBank/DDBJ databases">
        <title>Identification and Characterization of Corynebacterium sp.</title>
        <authorList>
            <person name="Luo Q."/>
            <person name="Qu P."/>
            <person name="Chen Q."/>
        </authorList>
    </citation>
    <scope>NUCLEOTIDE SEQUENCE [LARGE SCALE GENOMIC DNA]</scope>
    <source>
        <strain evidence="2 3">MC-18</strain>
    </source>
</reference>
<protein>
    <recommendedName>
        <fullName evidence="1">Plasmid pRiA4b Orf3-like domain-containing protein</fullName>
    </recommendedName>
</protein>
<dbReference type="Gene3D" id="3.10.290.30">
    <property type="entry name" value="MM3350-like"/>
    <property type="match status" value="1"/>
</dbReference>
<dbReference type="AlphaFoldDB" id="A0AAW5HT79"/>
<gene>
    <name evidence="2" type="ORF">JMN37_06370</name>
</gene>
<evidence type="ECO:0000313" key="2">
    <source>
        <dbReference type="EMBL" id="MCO6394600.1"/>
    </source>
</evidence>
<sequence length="398" mass="44045">MNISLLITVENSRPEISRCINVDHSMYLGELALIIDATLGFSSAATHMFSGTINGEQRVYTAQPAAGEYDENDLTVQDMPETMSYIYDAGANWNINVQVLGPSTIAGPTPVLISALGPDVIEHLKGPAMMTELYDEAVRLAAGQPADMHITPTLFSAMPVMSPGHMVDRLTKADPVSISNRIYYSVETMVSRQMMDPNAATEEDEEVREALREYLANREDLKDIMAIDPNPESNPAVMAAIGEFLEDYYGPNPTFESPVYTGITENLYDLMDGILLDDPIWRQRLHNFFVESGFMRAEQTGRYTITDEGIELLSGGDNPFDFAENIARGFYATFGRENWNQLMFNLISDSPHTADSTIYKEGTTLLASFGFGEKVDGEFSLNGDGYDMLKCIAIDFSS</sequence>
<dbReference type="InterPro" id="IPR012912">
    <property type="entry name" value="Plasmid_pRiA4b_Orf3-like"/>
</dbReference>
<evidence type="ECO:0000259" key="1">
    <source>
        <dbReference type="Pfam" id="PF07929"/>
    </source>
</evidence>
<dbReference type="InterPro" id="IPR024047">
    <property type="entry name" value="MM3350-like_sf"/>
</dbReference>
<feature type="domain" description="Plasmid pRiA4b Orf3-like" evidence="1">
    <location>
        <begin position="4"/>
        <end position="122"/>
    </location>
</feature>
<keyword evidence="3" id="KW-1185">Reference proteome</keyword>
<dbReference type="Pfam" id="PF07929">
    <property type="entry name" value="PRiA4_ORF3"/>
    <property type="match status" value="1"/>
</dbReference>
<evidence type="ECO:0000313" key="3">
    <source>
        <dbReference type="Proteomes" id="UP001205920"/>
    </source>
</evidence>
<dbReference type="SUPFAM" id="SSF159941">
    <property type="entry name" value="MM3350-like"/>
    <property type="match status" value="1"/>
</dbReference>
<dbReference type="Proteomes" id="UP001205920">
    <property type="component" value="Unassembled WGS sequence"/>
</dbReference>